<name>A0A0T5P705_9RHOB</name>
<evidence type="ECO:0008006" key="5">
    <source>
        <dbReference type="Google" id="ProtNLM"/>
    </source>
</evidence>
<dbReference type="EMBL" id="CP031598">
    <property type="protein sequence ID" value="QEW27764.1"/>
    <property type="molecule type" value="Genomic_DNA"/>
</dbReference>
<dbReference type="AlphaFoldDB" id="A0A0T5P705"/>
<dbReference type="InterPro" id="IPR036527">
    <property type="entry name" value="SCP2_sterol-bd_dom_sf"/>
</dbReference>
<dbReference type="KEGG" id="rid:RIdsm_03584"/>
<organism evidence="1 3">
    <name type="scientific">Roseovarius indicus</name>
    <dbReference type="NCBI Taxonomy" id="540747"/>
    <lineage>
        <taxon>Bacteria</taxon>
        <taxon>Pseudomonadati</taxon>
        <taxon>Pseudomonadota</taxon>
        <taxon>Alphaproteobacteria</taxon>
        <taxon>Rhodobacterales</taxon>
        <taxon>Roseobacteraceae</taxon>
        <taxon>Roseovarius</taxon>
    </lineage>
</organism>
<evidence type="ECO:0000313" key="3">
    <source>
        <dbReference type="Proteomes" id="UP000051401"/>
    </source>
</evidence>
<evidence type="ECO:0000313" key="4">
    <source>
        <dbReference type="Proteomes" id="UP000325785"/>
    </source>
</evidence>
<dbReference type="RefSeq" id="WP_057816962.1">
    <property type="nucleotide sequence ID" value="NZ_CAXRJZ010000066.1"/>
</dbReference>
<evidence type="ECO:0000313" key="2">
    <source>
        <dbReference type="EMBL" id="QEW27764.1"/>
    </source>
</evidence>
<dbReference type="PATRIC" id="fig|540747.5.peg.6087"/>
<proteinExistence type="predicted"/>
<reference evidence="1 3" key="1">
    <citation type="submission" date="2015-04" db="EMBL/GenBank/DDBJ databases">
        <title>The draft genome sequence of Roseovarius indicus B108T.</title>
        <authorList>
            <person name="Li G."/>
            <person name="Lai Q."/>
            <person name="Shao Z."/>
            <person name="Yan P."/>
        </authorList>
    </citation>
    <scope>NUCLEOTIDE SEQUENCE [LARGE SCALE GENOMIC DNA]</scope>
    <source>
        <strain evidence="1 3">B108</strain>
    </source>
</reference>
<protein>
    <recommendedName>
        <fullName evidence="5">SCP2 domain-containing protein</fullName>
    </recommendedName>
</protein>
<dbReference type="STRING" id="540747.SAMN04488031_10812"/>
<reference evidence="2 4" key="2">
    <citation type="submission" date="2018-08" db="EMBL/GenBank/DDBJ databases">
        <title>Genetic Globetrotter - A new plasmid hitch-hiking vast phylogenetic and geographic distances.</title>
        <authorList>
            <person name="Vollmers J."/>
            <person name="Petersen J."/>
        </authorList>
    </citation>
    <scope>NUCLEOTIDE SEQUENCE [LARGE SCALE GENOMIC DNA]</scope>
    <source>
        <strain evidence="2 4">DSM 26383</strain>
    </source>
</reference>
<evidence type="ECO:0000313" key="1">
    <source>
        <dbReference type="EMBL" id="KRS17145.1"/>
    </source>
</evidence>
<sequence>MSKFGSRNAFDLEWVERWARLVNEDRVLPRIGRFFNARFVLGVDDTDYLLEIRKGKVEKISEGLEPSDLGYEFALRAPSSAWSKFSQKMPPPMFNDIWAMAHPLHKQLHIEGNQLTFWQNLRALTWMLALMREV</sequence>
<keyword evidence="3" id="KW-1185">Reference proteome</keyword>
<dbReference type="EMBL" id="LAXI01000009">
    <property type="protein sequence ID" value="KRS17145.1"/>
    <property type="molecule type" value="Genomic_DNA"/>
</dbReference>
<accession>A0A0T5P705</accession>
<dbReference type="Proteomes" id="UP000051401">
    <property type="component" value="Unassembled WGS sequence"/>
</dbReference>
<dbReference type="Proteomes" id="UP000325785">
    <property type="component" value="Chromosome"/>
</dbReference>
<dbReference type="Gene3D" id="3.30.1050.10">
    <property type="entry name" value="SCP2 sterol-binding domain"/>
    <property type="match status" value="1"/>
</dbReference>
<dbReference type="OrthoDB" id="2853714at2"/>
<gene>
    <name evidence="2" type="ORF">RIdsm_03584</name>
    <name evidence="1" type="ORF">XM52_15020</name>
</gene>
<dbReference type="SUPFAM" id="SSF55718">
    <property type="entry name" value="SCP-like"/>
    <property type="match status" value="1"/>
</dbReference>